<gene>
    <name evidence="1" type="ORF">FA15DRAFT_675497</name>
</gene>
<dbReference type="Proteomes" id="UP000307440">
    <property type="component" value="Unassembled WGS sequence"/>
</dbReference>
<protein>
    <submittedName>
        <fullName evidence="1">Uncharacterized protein</fullName>
    </submittedName>
</protein>
<dbReference type="EMBL" id="ML210423">
    <property type="protein sequence ID" value="TFK18187.1"/>
    <property type="molecule type" value="Genomic_DNA"/>
</dbReference>
<proteinExistence type="predicted"/>
<evidence type="ECO:0000313" key="2">
    <source>
        <dbReference type="Proteomes" id="UP000307440"/>
    </source>
</evidence>
<evidence type="ECO:0000313" key="1">
    <source>
        <dbReference type="EMBL" id="TFK18187.1"/>
    </source>
</evidence>
<name>A0A5C3KEG3_COPMA</name>
<organism evidence="1 2">
    <name type="scientific">Coprinopsis marcescibilis</name>
    <name type="common">Agaric fungus</name>
    <name type="synonym">Psathyrella marcescibilis</name>
    <dbReference type="NCBI Taxonomy" id="230819"/>
    <lineage>
        <taxon>Eukaryota</taxon>
        <taxon>Fungi</taxon>
        <taxon>Dikarya</taxon>
        <taxon>Basidiomycota</taxon>
        <taxon>Agaricomycotina</taxon>
        <taxon>Agaricomycetes</taxon>
        <taxon>Agaricomycetidae</taxon>
        <taxon>Agaricales</taxon>
        <taxon>Agaricineae</taxon>
        <taxon>Psathyrellaceae</taxon>
        <taxon>Coprinopsis</taxon>
    </lineage>
</organism>
<keyword evidence="2" id="KW-1185">Reference proteome</keyword>
<sequence>MKSYHFLGPSSAALNHLWSAVTGGVHAQNWFSKLNFPKRRLAQSRWHLLPTFQTSSWTWTLIMSLKMSDIGQPTMGLGK</sequence>
<accession>A0A5C3KEG3</accession>
<reference evidence="1 2" key="1">
    <citation type="journal article" date="2019" name="Nat. Ecol. Evol.">
        <title>Megaphylogeny resolves global patterns of mushroom evolution.</title>
        <authorList>
            <person name="Varga T."/>
            <person name="Krizsan K."/>
            <person name="Foldi C."/>
            <person name="Dima B."/>
            <person name="Sanchez-Garcia M."/>
            <person name="Sanchez-Ramirez S."/>
            <person name="Szollosi G.J."/>
            <person name="Szarkandi J.G."/>
            <person name="Papp V."/>
            <person name="Albert L."/>
            <person name="Andreopoulos W."/>
            <person name="Angelini C."/>
            <person name="Antonin V."/>
            <person name="Barry K.W."/>
            <person name="Bougher N.L."/>
            <person name="Buchanan P."/>
            <person name="Buyck B."/>
            <person name="Bense V."/>
            <person name="Catcheside P."/>
            <person name="Chovatia M."/>
            <person name="Cooper J."/>
            <person name="Damon W."/>
            <person name="Desjardin D."/>
            <person name="Finy P."/>
            <person name="Geml J."/>
            <person name="Haridas S."/>
            <person name="Hughes K."/>
            <person name="Justo A."/>
            <person name="Karasinski D."/>
            <person name="Kautmanova I."/>
            <person name="Kiss B."/>
            <person name="Kocsube S."/>
            <person name="Kotiranta H."/>
            <person name="LaButti K.M."/>
            <person name="Lechner B.E."/>
            <person name="Liimatainen K."/>
            <person name="Lipzen A."/>
            <person name="Lukacs Z."/>
            <person name="Mihaltcheva S."/>
            <person name="Morgado L.N."/>
            <person name="Niskanen T."/>
            <person name="Noordeloos M.E."/>
            <person name="Ohm R.A."/>
            <person name="Ortiz-Santana B."/>
            <person name="Ovrebo C."/>
            <person name="Racz N."/>
            <person name="Riley R."/>
            <person name="Savchenko A."/>
            <person name="Shiryaev A."/>
            <person name="Soop K."/>
            <person name="Spirin V."/>
            <person name="Szebenyi C."/>
            <person name="Tomsovsky M."/>
            <person name="Tulloss R.E."/>
            <person name="Uehling J."/>
            <person name="Grigoriev I.V."/>
            <person name="Vagvolgyi C."/>
            <person name="Papp T."/>
            <person name="Martin F.M."/>
            <person name="Miettinen O."/>
            <person name="Hibbett D.S."/>
            <person name="Nagy L.G."/>
        </authorList>
    </citation>
    <scope>NUCLEOTIDE SEQUENCE [LARGE SCALE GENOMIC DNA]</scope>
    <source>
        <strain evidence="1 2">CBS 121175</strain>
    </source>
</reference>
<dbReference type="AlphaFoldDB" id="A0A5C3KEG3"/>